<dbReference type="NCBIfam" id="TIGR00719">
    <property type="entry name" value="sda_beta"/>
    <property type="match status" value="1"/>
</dbReference>
<dbReference type="GO" id="GO:0006094">
    <property type="term" value="P:gluconeogenesis"/>
    <property type="evidence" value="ECO:0007669"/>
    <property type="project" value="UniProtKB-UniRule"/>
</dbReference>
<evidence type="ECO:0000256" key="4">
    <source>
        <dbReference type="ARBA" id="ARBA00022432"/>
    </source>
</evidence>
<dbReference type="InterPro" id="IPR029009">
    <property type="entry name" value="ASB_dom_sf"/>
</dbReference>
<name>A0A6N2SLQ1_9FIRM</name>
<comment type="catalytic activity">
    <reaction evidence="10 11 12">
        <text>L-serine = pyruvate + NH4(+)</text>
        <dbReference type="Rhea" id="RHEA:19169"/>
        <dbReference type="ChEBI" id="CHEBI:15361"/>
        <dbReference type="ChEBI" id="CHEBI:28938"/>
        <dbReference type="ChEBI" id="CHEBI:33384"/>
        <dbReference type="EC" id="4.3.1.17"/>
    </reaction>
</comment>
<dbReference type="GO" id="GO:0003941">
    <property type="term" value="F:L-serine ammonia-lyase activity"/>
    <property type="evidence" value="ECO:0007669"/>
    <property type="project" value="UniProtKB-UniRule"/>
</dbReference>
<protein>
    <recommendedName>
        <fullName evidence="11">L-serine deaminase</fullName>
    </recommendedName>
</protein>
<evidence type="ECO:0000256" key="10">
    <source>
        <dbReference type="ARBA" id="ARBA00049406"/>
    </source>
</evidence>
<reference evidence="14" key="1">
    <citation type="submission" date="2019-11" db="EMBL/GenBank/DDBJ databases">
        <authorList>
            <person name="Feng L."/>
        </authorList>
    </citation>
    <scope>NUCLEOTIDE SEQUENCE</scope>
    <source>
        <strain evidence="14">BgluceraseaLFYP119</strain>
    </source>
</reference>
<dbReference type="InterPro" id="IPR004643">
    <property type="entry name" value="Fe-S_L-Ser_bsu"/>
</dbReference>
<dbReference type="Gene3D" id="3.30.1330.90">
    <property type="entry name" value="D-3-phosphoglycerate dehydrogenase, domain 3"/>
    <property type="match status" value="1"/>
</dbReference>
<gene>
    <name evidence="14" type="primary">sdhB</name>
    <name evidence="14" type="ORF">BGLFYP119_01194</name>
</gene>
<dbReference type="SUPFAM" id="SSF55021">
    <property type="entry name" value="ACT-like"/>
    <property type="match status" value="1"/>
</dbReference>
<keyword evidence="6 11" id="KW-0479">Metal-binding</keyword>
<dbReference type="InterPro" id="IPR051318">
    <property type="entry name" value="Fe-S_L-Ser"/>
</dbReference>
<evidence type="ECO:0000256" key="5">
    <source>
        <dbReference type="ARBA" id="ARBA00022485"/>
    </source>
</evidence>
<evidence type="ECO:0000256" key="3">
    <source>
        <dbReference type="ARBA" id="ARBA00008636"/>
    </source>
</evidence>
<dbReference type="CDD" id="cd04903">
    <property type="entry name" value="ACT_LSD"/>
    <property type="match status" value="1"/>
</dbReference>
<dbReference type="InterPro" id="IPR005131">
    <property type="entry name" value="Ser_deHydtase_bsu"/>
</dbReference>
<dbReference type="EMBL" id="CACRST010000010">
    <property type="protein sequence ID" value="VYS94066.1"/>
    <property type="molecule type" value="Genomic_DNA"/>
</dbReference>
<dbReference type="InterPro" id="IPR002912">
    <property type="entry name" value="ACT_dom"/>
</dbReference>
<dbReference type="PANTHER" id="PTHR30182">
    <property type="entry name" value="L-SERINE DEHYDRATASE"/>
    <property type="match status" value="1"/>
</dbReference>
<evidence type="ECO:0000256" key="11">
    <source>
        <dbReference type="PIRNR" id="PIRNR036692"/>
    </source>
</evidence>
<evidence type="ECO:0000256" key="6">
    <source>
        <dbReference type="ARBA" id="ARBA00022723"/>
    </source>
</evidence>
<keyword evidence="5 11" id="KW-0004">4Fe-4S</keyword>
<comment type="pathway">
    <text evidence="2 11">Carbohydrate biosynthesis; gluconeogenesis.</text>
</comment>
<dbReference type="UniPathway" id="UPA00138"/>
<evidence type="ECO:0000256" key="9">
    <source>
        <dbReference type="ARBA" id="ARBA00023239"/>
    </source>
</evidence>
<dbReference type="GO" id="GO:0046872">
    <property type="term" value="F:metal ion binding"/>
    <property type="evidence" value="ECO:0007669"/>
    <property type="project" value="UniProtKB-UniRule"/>
</dbReference>
<evidence type="ECO:0000313" key="14">
    <source>
        <dbReference type="EMBL" id="VYS94066.1"/>
    </source>
</evidence>
<dbReference type="AlphaFoldDB" id="A0A6N2SLQ1"/>
<dbReference type="InterPro" id="IPR045865">
    <property type="entry name" value="ACT-like_dom_sf"/>
</dbReference>
<dbReference type="PIRSF" id="PIRSF036692">
    <property type="entry name" value="SDH_B"/>
    <property type="match status" value="1"/>
</dbReference>
<keyword evidence="8 11" id="KW-0411">Iron-sulfur</keyword>
<evidence type="ECO:0000256" key="12">
    <source>
        <dbReference type="RuleBase" id="RU366059"/>
    </source>
</evidence>
<keyword evidence="7 11" id="KW-0408">Iron</keyword>
<dbReference type="GO" id="GO:0051539">
    <property type="term" value="F:4 iron, 4 sulfur cluster binding"/>
    <property type="evidence" value="ECO:0007669"/>
    <property type="project" value="UniProtKB-UniRule"/>
</dbReference>
<evidence type="ECO:0000256" key="2">
    <source>
        <dbReference type="ARBA" id="ARBA00004742"/>
    </source>
</evidence>
<keyword evidence="4 11" id="KW-0312">Gluconeogenesis</keyword>
<dbReference type="PANTHER" id="PTHR30182:SF12">
    <property type="entry name" value="L-SERINE DEHYDRATASE, BETA CHAIN-RELATED"/>
    <property type="match status" value="1"/>
</dbReference>
<evidence type="ECO:0000256" key="1">
    <source>
        <dbReference type="ARBA" id="ARBA00001966"/>
    </source>
</evidence>
<organism evidence="14">
    <name type="scientific">Blautia glucerasea</name>
    <dbReference type="NCBI Taxonomy" id="536633"/>
    <lineage>
        <taxon>Bacteria</taxon>
        <taxon>Bacillati</taxon>
        <taxon>Bacillota</taxon>
        <taxon>Clostridia</taxon>
        <taxon>Lachnospirales</taxon>
        <taxon>Lachnospiraceae</taxon>
        <taxon>Blautia</taxon>
    </lineage>
</organism>
<feature type="domain" description="ACT" evidence="13">
    <location>
        <begin position="150"/>
        <end position="226"/>
    </location>
</feature>
<evidence type="ECO:0000256" key="7">
    <source>
        <dbReference type="ARBA" id="ARBA00023004"/>
    </source>
</evidence>
<dbReference type="SUPFAM" id="SSF143548">
    <property type="entry name" value="Serine metabolism enzymes domain"/>
    <property type="match status" value="1"/>
</dbReference>
<evidence type="ECO:0000259" key="13">
    <source>
        <dbReference type="PROSITE" id="PS51671"/>
    </source>
</evidence>
<evidence type="ECO:0000256" key="8">
    <source>
        <dbReference type="ARBA" id="ARBA00023014"/>
    </source>
</evidence>
<accession>A0A6N2SLQ1</accession>
<dbReference type="Gene3D" id="3.30.70.260">
    <property type="match status" value="1"/>
</dbReference>
<dbReference type="Pfam" id="PF22629">
    <property type="entry name" value="ACT_AHAS_ss"/>
    <property type="match status" value="1"/>
</dbReference>
<dbReference type="Pfam" id="PF03315">
    <property type="entry name" value="SDH_beta"/>
    <property type="match status" value="1"/>
</dbReference>
<dbReference type="InterPro" id="IPR054480">
    <property type="entry name" value="AHAS_small-like_ACT"/>
</dbReference>
<keyword evidence="9 11" id="KW-0456">Lyase</keyword>
<dbReference type="RefSeq" id="WP_156353534.1">
    <property type="nucleotide sequence ID" value="NZ_CACRST010000010.1"/>
</dbReference>
<comment type="similarity">
    <text evidence="3 11 12">Belongs to the iron-sulfur dependent L-serine dehydratase family.</text>
</comment>
<dbReference type="PROSITE" id="PS51671">
    <property type="entry name" value="ACT"/>
    <property type="match status" value="1"/>
</dbReference>
<comment type="cofactor">
    <cofactor evidence="1 12">
        <name>[4Fe-4S] cluster</name>
        <dbReference type="ChEBI" id="CHEBI:49883"/>
    </cofactor>
</comment>
<sequence length="226" mass="24785">MAFISVFNVLGPEMIGPSSSHTAGACSIALLAQQMADSPVIDVEFTLYNSFAQTYKGHGTDLALLGGVMGFSTDDRRIPNAFSIAEERGISYHFIEADPDPDIHPNTVDIHITCASGRSYTVRGESLGGGKMRISRINHIDVDFSGEYSTLIIIHYDRPGVLAHITKCLSEKNVNIAFMKLFRETKGDIAYSIIEFDGTLPEDAEAQISLNSNVQDVIFIPIQRRN</sequence>
<proteinExistence type="inferred from homology"/>